<organism evidence="1 2">
    <name type="scientific">Porites evermanni</name>
    <dbReference type="NCBI Taxonomy" id="104178"/>
    <lineage>
        <taxon>Eukaryota</taxon>
        <taxon>Metazoa</taxon>
        <taxon>Cnidaria</taxon>
        <taxon>Anthozoa</taxon>
        <taxon>Hexacorallia</taxon>
        <taxon>Scleractinia</taxon>
        <taxon>Fungiina</taxon>
        <taxon>Poritidae</taxon>
        <taxon>Porites</taxon>
    </lineage>
</organism>
<dbReference type="Proteomes" id="UP001159427">
    <property type="component" value="Unassembled WGS sequence"/>
</dbReference>
<keyword evidence="2" id="KW-1185">Reference proteome</keyword>
<reference evidence="1 2" key="1">
    <citation type="submission" date="2022-05" db="EMBL/GenBank/DDBJ databases">
        <authorList>
            <consortium name="Genoscope - CEA"/>
            <person name="William W."/>
        </authorList>
    </citation>
    <scope>NUCLEOTIDE SEQUENCE [LARGE SCALE GENOMIC DNA]</scope>
</reference>
<gene>
    <name evidence="1" type="ORF">PEVE_00036443</name>
</gene>
<proteinExistence type="predicted"/>
<evidence type="ECO:0000313" key="2">
    <source>
        <dbReference type="Proteomes" id="UP001159427"/>
    </source>
</evidence>
<name>A0ABN8T336_9CNID</name>
<accession>A0ABN8T336</accession>
<protein>
    <submittedName>
        <fullName evidence="1">Uncharacterized protein</fullName>
    </submittedName>
</protein>
<dbReference type="EMBL" id="CALNXI010005816">
    <property type="protein sequence ID" value="CAH3198673.1"/>
    <property type="molecule type" value="Genomic_DNA"/>
</dbReference>
<comment type="caution">
    <text evidence="1">The sequence shown here is derived from an EMBL/GenBank/DDBJ whole genome shotgun (WGS) entry which is preliminary data.</text>
</comment>
<sequence length="112" mass="12849">MTCKIAFFRICGITKIRRCLSHNTAKTIVHAYLTSRLDYCNALYYGLPKHLIDRLQLGQNSAASLVSASRKHDHITPILRRLHWLPVHYRSVLQILLLTYKALNGQAPSYIC</sequence>
<evidence type="ECO:0000313" key="1">
    <source>
        <dbReference type="EMBL" id="CAH3198673.1"/>
    </source>
</evidence>